<evidence type="ECO:0000256" key="7">
    <source>
        <dbReference type="ARBA" id="ARBA00023136"/>
    </source>
</evidence>
<dbReference type="GO" id="GO:0015226">
    <property type="term" value="F:carnitine transmembrane transporter activity"/>
    <property type="evidence" value="ECO:0007669"/>
    <property type="project" value="TreeGrafter"/>
</dbReference>
<evidence type="ECO:0000256" key="1">
    <source>
        <dbReference type="ARBA" id="ARBA00004141"/>
    </source>
</evidence>
<feature type="transmembrane region" description="Helical" evidence="8">
    <location>
        <begin position="86"/>
        <end position="106"/>
    </location>
</feature>
<comment type="subcellular location">
    <subcellularLocation>
        <location evidence="2">Cell membrane</location>
    </subcellularLocation>
    <subcellularLocation>
        <location evidence="1">Membrane</location>
        <topology evidence="1">Multi-pass membrane protein</topology>
    </subcellularLocation>
</comment>
<evidence type="ECO:0000256" key="6">
    <source>
        <dbReference type="ARBA" id="ARBA00022989"/>
    </source>
</evidence>
<feature type="transmembrane region" description="Helical" evidence="8">
    <location>
        <begin position="232"/>
        <end position="251"/>
    </location>
</feature>
<dbReference type="InterPro" id="IPR000515">
    <property type="entry name" value="MetI-like"/>
</dbReference>
<dbReference type="PANTHER" id="PTHR47737:SF1">
    <property type="entry name" value="GLYCINE BETAINE_PROLINE BETAINE TRANSPORT SYSTEM PERMEASE PROTEIN PROW"/>
    <property type="match status" value="1"/>
</dbReference>
<dbReference type="GO" id="GO:0005275">
    <property type="term" value="F:amine transmembrane transporter activity"/>
    <property type="evidence" value="ECO:0007669"/>
    <property type="project" value="TreeGrafter"/>
</dbReference>
<dbReference type="EMBL" id="LAZR01018718">
    <property type="protein sequence ID" value="KKL95274.1"/>
    <property type="molecule type" value="Genomic_DNA"/>
</dbReference>
<feature type="transmembrane region" description="Helical" evidence="8">
    <location>
        <begin position="301"/>
        <end position="329"/>
    </location>
</feature>
<evidence type="ECO:0000256" key="5">
    <source>
        <dbReference type="ARBA" id="ARBA00022692"/>
    </source>
</evidence>
<feature type="transmembrane region" description="Helical" evidence="8">
    <location>
        <begin position="7"/>
        <end position="24"/>
    </location>
</feature>
<protein>
    <recommendedName>
        <fullName evidence="9">ABC transmembrane type-1 domain-containing protein</fullName>
    </recommendedName>
</protein>
<feature type="transmembrane region" description="Helical" evidence="8">
    <location>
        <begin position="410"/>
        <end position="429"/>
    </location>
</feature>
<feature type="transmembrane region" description="Helical" evidence="8">
    <location>
        <begin position="381"/>
        <end position="404"/>
    </location>
</feature>
<keyword evidence="6 8" id="KW-1133">Transmembrane helix</keyword>
<dbReference type="Pfam" id="PF00528">
    <property type="entry name" value="BPD_transp_1"/>
    <property type="match status" value="1"/>
</dbReference>
<reference evidence="10" key="1">
    <citation type="journal article" date="2015" name="Nature">
        <title>Complex archaea that bridge the gap between prokaryotes and eukaryotes.</title>
        <authorList>
            <person name="Spang A."/>
            <person name="Saw J.H."/>
            <person name="Jorgensen S.L."/>
            <person name="Zaremba-Niedzwiedzka K."/>
            <person name="Martijn J."/>
            <person name="Lind A.E."/>
            <person name="van Eijk R."/>
            <person name="Schleper C."/>
            <person name="Guy L."/>
            <person name="Ettema T.J."/>
        </authorList>
    </citation>
    <scope>NUCLEOTIDE SEQUENCE</scope>
</reference>
<dbReference type="GO" id="GO:0043190">
    <property type="term" value="C:ATP-binding cassette (ABC) transporter complex"/>
    <property type="evidence" value="ECO:0007669"/>
    <property type="project" value="TreeGrafter"/>
</dbReference>
<gene>
    <name evidence="10" type="ORF">LCGC14_1856290</name>
</gene>
<evidence type="ECO:0000256" key="8">
    <source>
        <dbReference type="SAM" id="Phobius"/>
    </source>
</evidence>
<feature type="transmembrane region" description="Helical" evidence="8">
    <location>
        <begin position="199"/>
        <end position="226"/>
    </location>
</feature>
<comment type="caution">
    <text evidence="10">The sequence shown here is derived from an EMBL/GenBank/DDBJ whole genome shotgun (WGS) entry which is preliminary data.</text>
</comment>
<evidence type="ECO:0000256" key="3">
    <source>
        <dbReference type="ARBA" id="ARBA00022448"/>
    </source>
</evidence>
<dbReference type="Gene3D" id="1.10.3720.10">
    <property type="entry name" value="MetI-like"/>
    <property type="match status" value="1"/>
</dbReference>
<feature type="transmembrane region" description="Helical" evidence="8">
    <location>
        <begin position="174"/>
        <end position="192"/>
    </location>
</feature>
<evidence type="ECO:0000259" key="9">
    <source>
        <dbReference type="PROSITE" id="PS50928"/>
    </source>
</evidence>
<name>A0A0F9G8U4_9ZZZZ</name>
<evidence type="ECO:0000313" key="10">
    <source>
        <dbReference type="EMBL" id="KKL95274.1"/>
    </source>
</evidence>
<keyword evidence="5 8" id="KW-0812">Transmembrane</keyword>
<dbReference type="FunFam" id="1.10.3720.10:FF:000001">
    <property type="entry name" value="Glycine betaine ABC transporter, permease"/>
    <property type="match status" value="1"/>
</dbReference>
<dbReference type="PROSITE" id="PS50928">
    <property type="entry name" value="ABC_TM1"/>
    <property type="match status" value="1"/>
</dbReference>
<keyword evidence="7 8" id="KW-0472">Membrane</keyword>
<dbReference type="InterPro" id="IPR035906">
    <property type="entry name" value="MetI-like_sf"/>
</dbReference>
<dbReference type="GO" id="GO:0031460">
    <property type="term" value="P:glycine betaine transport"/>
    <property type="evidence" value="ECO:0007669"/>
    <property type="project" value="TreeGrafter"/>
</dbReference>
<feature type="transmembrane region" description="Helical" evidence="8">
    <location>
        <begin position="258"/>
        <end position="281"/>
    </location>
</feature>
<sequence length="447" mass="48868">MMGVNQTIMAALSMVIIAAVIGGFGDIGWEVLSTMRRAQFGQSLLAGFVIALMAMIMDRISMGFASRSGEILRHKPRQFWRRYPNLLTAFAVGLFLILFAQIVQALNEYPRDWIIFPANELNKAVEYVTVNYYHITNAIKNSVLYFFMIPLRIGLEKVASPRTWGFAMNFQATVVYWSLVGALALAAFKILSWRAMIGVLFAGVVFLHGTTGTPWPIIILAFAFLAAEVGGWRLGLFTCLGLFFILVSGVWHKAMLSIYLSSAAVLVCFVVGGLLGVWASLNDRVSAFLRPINDTLQTMPLFVFLIPVIMIFLVGEFPALLAIVAYAIVPAIRYTEHGLRHVDQGVVEAAQSFGCTSRQLLFEVKLPLALPEIMLGLNQTIMFALAMLVIAALVGTTGLGQAVFSSLTHADMGMGVISGGSIAILAMIGDRITQAWSARKKEALGLQ</sequence>
<organism evidence="10">
    <name type="scientific">marine sediment metagenome</name>
    <dbReference type="NCBI Taxonomy" id="412755"/>
    <lineage>
        <taxon>unclassified sequences</taxon>
        <taxon>metagenomes</taxon>
        <taxon>ecological metagenomes</taxon>
    </lineage>
</organism>
<feature type="transmembrane region" description="Helical" evidence="8">
    <location>
        <begin position="44"/>
        <end position="65"/>
    </location>
</feature>
<keyword evidence="3" id="KW-0813">Transport</keyword>
<feature type="non-terminal residue" evidence="10">
    <location>
        <position position="1"/>
    </location>
</feature>
<dbReference type="SUPFAM" id="SSF161098">
    <property type="entry name" value="MetI-like"/>
    <property type="match status" value="1"/>
</dbReference>
<keyword evidence="4" id="KW-1003">Cell membrane</keyword>
<evidence type="ECO:0000256" key="4">
    <source>
        <dbReference type="ARBA" id="ARBA00022475"/>
    </source>
</evidence>
<proteinExistence type="predicted"/>
<dbReference type="AlphaFoldDB" id="A0A0F9G8U4"/>
<dbReference type="CDD" id="cd06261">
    <property type="entry name" value="TM_PBP2"/>
    <property type="match status" value="1"/>
</dbReference>
<dbReference type="GO" id="GO:0015871">
    <property type="term" value="P:choline transport"/>
    <property type="evidence" value="ECO:0007669"/>
    <property type="project" value="TreeGrafter"/>
</dbReference>
<feature type="domain" description="ABC transmembrane type-1" evidence="9">
    <location>
        <begin position="254"/>
        <end position="433"/>
    </location>
</feature>
<accession>A0A0F9G8U4</accession>
<dbReference type="PANTHER" id="PTHR47737">
    <property type="entry name" value="GLYCINE BETAINE/PROLINE BETAINE TRANSPORT SYSTEM PERMEASE PROTEIN PROW"/>
    <property type="match status" value="1"/>
</dbReference>
<evidence type="ECO:0000256" key="2">
    <source>
        <dbReference type="ARBA" id="ARBA00004236"/>
    </source>
</evidence>